<evidence type="ECO:0000256" key="1">
    <source>
        <dbReference type="SAM" id="Phobius"/>
    </source>
</evidence>
<gene>
    <name evidence="2" type="primary">traL</name>
    <name evidence="2" type="ORF">CTM89_14735</name>
</gene>
<dbReference type="NCBIfam" id="TIGR02762">
    <property type="entry name" value="TraL_TIGR"/>
    <property type="match status" value="1"/>
</dbReference>
<dbReference type="EMBL" id="PYOJ01000019">
    <property type="protein sequence ID" value="PSV88232.1"/>
    <property type="molecule type" value="Genomic_DNA"/>
</dbReference>
<dbReference type="Pfam" id="PF07178">
    <property type="entry name" value="TraL"/>
    <property type="match status" value="1"/>
</dbReference>
<evidence type="ECO:0000313" key="2">
    <source>
        <dbReference type="EMBL" id="PSV88232.1"/>
    </source>
</evidence>
<keyword evidence="1" id="KW-0472">Membrane</keyword>
<feature type="transmembrane region" description="Helical" evidence="1">
    <location>
        <begin position="32"/>
        <end position="56"/>
    </location>
</feature>
<dbReference type="RefSeq" id="WP_045070333.1">
    <property type="nucleotide sequence ID" value="NZ_JZSL01000025.1"/>
</dbReference>
<dbReference type="AlphaFoldDB" id="A0A2T3M7J3"/>
<accession>A0A2T3M7J3</accession>
<keyword evidence="1" id="KW-0812">Transmembrane</keyword>
<evidence type="ECO:0000313" key="3">
    <source>
        <dbReference type="Proteomes" id="UP000240410"/>
    </source>
</evidence>
<sequence length="100" mass="11628">MDDEHTFYQIPHYLDQGRLIMGMPWVEVAPTLAVFGVFAMQAYMLVGLLAASAVFIAMRTIRQGKGDNYLPLVCYWYLPKGVTQRYFRQTPASEQRYWLN</sequence>
<comment type="caution">
    <text evidence="2">The sequence shown here is derived from an EMBL/GenBank/DDBJ whole genome shotgun (WGS) entry which is preliminary data.</text>
</comment>
<dbReference type="OrthoDB" id="5880478at2"/>
<dbReference type="Proteomes" id="UP000240410">
    <property type="component" value="Unassembled WGS sequence"/>
</dbReference>
<proteinExistence type="predicted"/>
<organism evidence="2 3">
    <name type="scientific">Photobacterium leiognathi</name>
    <dbReference type="NCBI Taxonomy" id="553611"/>
    <lineage>
        <taxon>Bacteria</taxon>
        <taxon>Pseudomonadati</taxon>
        <taxon>Pseudomonadota</taxon>
        <taxon>Gammaproteobacteria</taxon>
        <taxon>Vibrionales</taxon>
        <taxon>Vibrionaceae</taxon>
        <taxon>Photobacterium</taxon>
    </lineage>
</organism>
<reference evidence="2 3" key="1">
    <citation type="submission" date="2018-03" db="EMBL/GenBank/DDBJ databases">
        <title>Whole genome sequencing of Histamine producing bacteria.</title>
        <authorList>
            <person name="Butler K."/>
        </authorList>
    </citation>
    <scope>NUCLEOTIDE SEQUENCE [LARGE SCALE GENOMIC DNA]</scope>
    <source>
        <strain evidence="2 3">ATCC 33979</strain>
    </source>
</reference>
<name>A0A2T3M7J3_PHOLE</name>
<dbReference type="GO" id="GO:0019867">
    <property type="term" value="C:outer membrane"/>
    <property type="evidence" value="ECO:0007669"/>
    <property type="project" value="InterPro"/>
</dbReference>
<protein>
    <submittedName>
        <fullName evidence="2">Type IV conjugative transfer system protein TraL</fullName>
    </submittedName>
</protein>
<keyword evidence="1" id="KW-1133">Transmembrane helix</keyword>
<dbReference type="InterPro" id="IPR009838">
    <property type="entry name" value="T4SS_TraL"/>
</dbReference>